<dbReference type="InterPro" id="IPR036291">
    <property type="entry name" value="NAD(P)-bd_dom_sf"/>
</dbReference>
<dbReference type="EMBL" id="SSMQ01000009">
    <property type="protein sequence ID" value="TKD09825.1"/>
    <property type="molecule type" value="Genomic_DNA"/>
</dbReference>
<comment type="similarity">
    <text evidence="1">Belongs to the short-chain dehydrogenases/reductases (SDR) family.</text>
</comment>
<dbReference type="PRINTS" id="PR00081">
    <property type="entry name" value="GDHRDH"/>
</dbReference>
<evidence type="ECO:0000313" key="6">
    <source>
        <dbReference type="EMBL" id="TKD09825.1"/>
    </source>
</evidence>
<dbReference type="Gene3D" id="3.40.50.720">
    <property type="entry name" value="NAD(P)-binding Rossmann-like Domain"/>
    <property type="match status" value="1"/>
</dbReference>
<feature type="compositionally biased region" description="Low complexity" evidence="4">
    <location>
        <begin position="290"/>
        <end position="312"/>
    </location>
</feature>
<gene>
    <name evidence="6" type="ORF">E8A74_11345</name>
</gene>
<evidence type="ECO:0000259" key="5">
    <source>
        <dbReference type="SMART" id="SM00822"/>
    </source>
</evidence>
<keyword evidence="3" id="KW-0560">Oxidoreductase</keyword>
<dbReference type="GO" id="GO:0008670">
    <property type="term" value="F:2,4-dienoyl-CoA reductase (NADPH) activity"/>
    <property type="evidence" value="ECO:0007669"/>
    <property type="project" value="InterPro"/>
</dbReference>
<evidence type="ECO:0000256" key="3">
    <source>
        <dbReference type="ARBA" id="ARBA00023002"/>
    </source>
</evidence>
<evidence type="ECO:0000256" key="1">
    <source>
        <dbReference type="ARBA" id="ARBA00006484"/>
    </source>
</evidence>
<reference evidence="6 7" key="1">
    <citation type="submission" date="2019-04" db="EMBL/GenBank/DDBJ databases">
        <authorList>
            <person name="Li Y."/>
            <person name="Wang J."/>
        </authorList>
    </citation>
    <scope>NUCLEOTIDE SEQUENCE [LARGE SCALE GENOMIC DNA]</scope>
    <source>
        <strain evidence="6 7">DSM 14668</strain>
    </source>
</reference>
<dbReference type="PANTHER" id="PTHR43296:SF2">
    <property type="entry name" value="PEROXISOMAL 2,4-DIENOYL-COA REDUCTASE [(3E)-ENOYL-COA-PRODUCING]"/>
    <property type="match status" value="1"/>
</dbReference>
<dbReference type="GO" id="GO:0009062">
    <property type="term" value="P:fatty acid catabolic process"/>
    <property type="evidence" value="ECO:0007669"/>
    <property type="project" value="InterPro"/>
</dbReference>
<dbReference type="SMART" id="SM00822">
    <property type="entry name" value="PKS_KR"/>
    <property type="match status" value="1"/>
</dbReference>
<dbReference type="PRINTS" id="PR00080">
    <property type="entry name" value="SDRFAMILY"/>
</dbReference>
<evidence type="ECO:0000313" key="7">
    <source>
        <dbReference type="Proteomes" id="UP000309215"/>
    </source>
</evidence>
<keyword evidence="7" id="KW-1185">Reference proteome</keyword>
<dbReference type="CDD" id="cd05369">
    <property type="entry name" value="TER_DECR_SDR_a"/>
    <property type="match status" value="1"/>
</dbReference>
<protein>
    <submittedName>
        <fullName evidence="6">SDR family oxidoreductase</fullName>
    </submittedName>
</protein>
<organism evidence="6 7">
    <name type="scientific">Polyangium fumosum</name>
    <dbReference type="NCBI Taxonomy" id="889272"/>
    <lineage>
        <taxon>Bacteria</taxon>
        <taxon>Pseudomonadati</taxon>
        <taxon>Myxococcota</taxon>
        <taxon>Polyangia</taxon>
        <taxon>Polyangiales</taxon>
        <taxon>Polyangiaceae</taxon>
        <taxon>Polyangium</taxon>
    </lineage>
</organism>
<keyword evidence="2" id="KW-0521">NADP</keyword>
<feature type="domain" description="Ketoreductase" evidence="5">
    <location>
        <begin position="16"/>
        <end position="169"/>
    </location>
</feature>
<dbReference type="AlphaFoldDB" id="A0A4U1JFK9"/>
<evidence type="ECO:0000256" key="2">
    <source>
        <dbReference type="ARBA" id="ARBA00022857"/>
    </source>
</evidence>
<accession>A0A4U1JFK9</accession>
<feature type="region of interest" description="Disordered" evidence="4">
    <location>
        <begin position="285"/>
        <end position="312"/>
    </location>
</feature>
<dbReference type="InterPro" id="IPR057326">
    <property type="entry name" value="KR_dom"/>
</dbReference>
<dbReference type="Pfam" id="PF13561">
    <property type="entry name" value="adh_short_C2"/>
    <property type="match status" value="1"/>
</dbReference>
<proteinExistence type="inferred from homology"/>
<dbReference type="FunFam" id="3.40.50.720:FF:000084">
    <property type="entry name" value="Short-chain dehydrogenase reductase"/>
    <property type="match status" value="1"/>
</dbReference>
<name>A0A4U1JFK9_9BACT</name>
<dbReference type="OrthoDB" id="9797020at2"/>
<sequence>MAYRLRMFKERCLQGRTAIVTGGGTGLGLSMALRLADLGANLVLTSRDPGHIEPACEKVRERGAKALAVRCDVRHFPEVEAMVTEAERTFGSIDILVNNAAGNFLCPTEDLSPNGFNAVVSIVLNGTFHATLAAGRRMIAAGKGGVILNMLATYAWTGSGFVIPSASAKAGVMAMTRSLAVEWAKYKIRVNGIAPGPFPTEGAWKALVPEGMDSVGKSKIPLGRYGEHEELANLAAFLVSDYSAYITGDVITIDGGAWLTEGGTFNQIAMMEPDTIKPVIAMMRGAGAKPSSPTGAPGRPSAPSAPDPESSG</sequence>
<dbReference type="Proteomes" id="UP000309215">
    <property type="component" value="Unassembled WGS sequence"/>
</dbReference>
<dbReference type="InterPro" id="IPR045017">
    <property type="entry name" value="DECR2-like"/>
</dbReference>
<dbReference type="PANTHER" id="PTHR43296">
    <property type="entry name" value="PEROXISOMAL 2,4-DIENOYL-COA REDUCTASE"/>
    <property type="match status" value="1"/>
</dbReference>
<dbReference type="SUPFAM" id="SSF51735">
    <property type="entry name" value="NAD(P)-binding Rossmann-fold domains"/>
    <property type="match status" value="1"/>
</dbReference>
<dbReference type="InterPro" id="IPR002347">
    <property type="entry name" value="SDR_fam"/>
</dbReference>
<comment type="caution">
    <text evidence="6">The sequence shown here is derived from an EMBL/GenBank/DDBJ whole genome shotgun (WGS) entry which is preliminary data.</text>
</comment>
<evidence type="ECO:0000256" key="4">
    <source>
        <dbReference type="SAM" id="MobiDB-lite"/>
    </source>
</evidence>